<dbReference type="InterPro" id="IPR036086">
    <property type="entry name" value="ParB/Sulfiredoxin_sf"/>
</dbReference>
<dbReference type="InterPro" id="IPR041468">
    <property type="entry name" value="HTH_ParB/Spo0J"/>
</dbReference>
<dbReference type="InterPro" id="IPR004437">
    <property type="entry name" value="ParB/RepB/Spo0J"/>
</dbReference>
<evidence type="ECO:0000313" key="7">
    <source>
        <dbReference type="Proteomes" id="UP000010798"/>
    </source>
</evidence>
<comment type="similarity">
    <text evidence="1">Belongs to the ParB family.</text>
</comment>
<dbReference type="Pfam" id="PF17762">
    <property type="entry name" value="HTH_ParB"/>
    <property type="match status" value="1"/>
</dbReference>
<protein>
    <submittedName>
        <fullName evidence="6">ParB-like partition protein</fullName>
    </submittedName>
</protein>
<reference evidence="6 7" key="1">
    <citation type="submission" date="2012-02" db="EMBL/GenBank/DDBJ databases">
        <title>Complete sequence of plasmid 2 of Singulisphaera acidiphila DSM 18658.</title>
        <authorList>
            <consortium name="US DOE Joint Genome Institute (JGI-PGF)"/>
            <person name="Lucas S."/>
            <person name="Copeland A."/>
            <person name="Lapidus A."/>
            <person name="Glavina del Rio T."/>
            <person name="Dalin E."/>
            <person name="Tice H."/>
            <person name="Bruce D."/>
            <person name="Goodwin L."/>
            <person name="Pitluck S."/>
            <person name="Peters L."/>
            <person name="Ovchinnikova G."/>
            <person name="Chertkov O."/>
            <person name="Kyrpides N."/>
            <person name="Mavromatis K."/>
            <person name="Ivanova N."/>
            <person name="Brettin T."/>
            <person name="Detter J.C."/>
            <person name="Han C."/>
            <person name="Larimer F."/>
            <person name="Land M."/>
            <person name="Hauser L."/>
            <person name="Markowitz V."/>
            <person name="Cheng J.-F."/>
            <person name="Hugenholtz P."/>
            <person name="Woyke T."/>
            <person name="Wu D."/>
            <person name="Tindall B."/>
            <person name="Pomrenke H."/>
            <person name="Brambilla E."/>
            <person name="Klenk H.-P."/>
            <person name="Eisen J.A."/>
        </authorList>
    </citation>
    <scope>NUCLEOTIDE SEQUENCE [LARGE SCALE GENOMIC DNA]</scope>
    <source>
        <strain evidence="7">ATCC BAA-1392 / DSM 18658 / VKM B-2454 / MOB10</strain>
        <plasmid evidence="6 7">pSINAC02</plasmid>
    </source>
</reference>
<organism evidence="6 7">
    <name type="scientific">Singulisphaera acidiphila (strain ATCC BAA-1392 / DSM 18658 / VKM B-2454 / MOB10)</name>
    <dbReference type="NCBI Taxonomy" id="886293"/>
    <lineage>
        <taxon>Bacteria</taxon>
        <taxon>Pseudomonadati</taxon>
        <taxon>Planctomycetota</taxon>
        <taxon>Planctomycetia</taxon>
        <taxon>Isosphaerales</taxon>
        <taxon>Isosphaeraceae</taxon>
        <taxon>Singulisphaera</taxon>
    </lineage>
</organism>
<dbReference type="RefSeq" id="WP_015250711.1">
    <property type="nucleotide sequence ID" value="NC_019894.1"/>
</dbReference>
<geneLocation type="plasmid" evidence="6 7">
    <name>pSINAC02</name>
</geneLocation>
<dbReference type="GO" id="GO:0007059">
    <property type="term" value="P:chromosome segregation"/>
    <property type="evidence" value="ECO:0007669"/>
    <property type="project" value="UniProtKB-KW"/>
</dbReference>
<feature type="region of interest" description="Disordered" evidence="4">
    <location>
        <begin position="1"/>
        <end position="35"/>
    </location>
</feature>
<dbReference type="Gene3D" id="1.10.10.2830">
    <property type="match status" value="1"/>
</dbReference>
<dbReference type="GO" id="GO:0005694">
    <property type="term" value="C:chromosome"/>
    <property type="evidence" value="ECO:0007669"/>
    <property type="project" value="TreeGrafter"/>
</dbReference>
<sequence>MGKLEEMMRGAGTNVGESMGAGRQSPSVHRATAPAFGGVPARLQGVLKAKDTAEIPVDRIQPDPDQPREEFDETALDHLAESLKTRGQLQPIRVRWDEGQGTYVVVAGERRWRAAVRAELKTMTCVIQDGVLAPGEMLAIQLVENLIREDLKPIEQAKAYRSLMELNGWSARQVARELAIDHTGVTRALALLELPAAVQAQVEEGALPPATAYEVSKLEDPEQQREVAALVVQDGLSRAETVERVRQVAKAPKKGRGVAKAGPPRPRTFRVGGGKVVLEPKKVGAEAMLAMVEEVAAMLRAELEPKEQEAA</sequence>
<dbReference type="EMBL" id="CP003366">
    <property type="protein sequence ID" value="AGA31650.1"/>
    <property type="molecule type" value="Genomic_DNA"/>
</dbReference>
<evidence type="ECO:0000313" key="6">
    <source>
        <dbReference type="EMBL" id="AGA31650.1"/>
    </source>
</evidence>
<feature type="domain" description="ParB-like N-terminal" evidence="5">
    <location>
        <begin position="53"/>
        <end position="146"/>
    </location>
</feature>
<dbReference type="OrthoDB" id="9802051at2"/>
<dbReference type="Proteomes" id="UP000010798">
    <property type="component" value="Plasmid pSINAC02"/>
</dbReference>
<dbReference type="AlphaFoldDB" id="L0DRM7"/>
<dbReference type="Pfam" id="PF02195">
    <property type="entry name" value="ParB_N"/>
    <property type="match status" value="1"/>
</dbReference>
<dbReference type="InterPro" id="IPR003115">
    <property type="entry name" value="ParB_N"/>
</dbReference>
<name>L0DRM7_SINAD</name>
<dbReference type="CDD" id="cd16393">
    <property type="entry name" value="SPO0J_N"/>
    <property type="match status" value="1"/>
</dbReference>
<dbReference type="FunFam" id="1.10.10.2830:FF:000001">
    <property type="entry name" value="Chromosome partitioning protein ParB"/>
    <property type="match status" value="1"/>
</dbReference>
<keyword evidence="2" id="KW-0159">Chromosome partition</keyword>
<dbReference type="KEGG" id="saci:Sinac_7619"/>
<dbReference type="Gene3D" id="3.90.1530.10">
    <property type="entry name" value="Conserved hypothetical protein from pyrococcus furiosus pfu- 392566-001, ParB domain"/>
    <property type="match status" value="1"/>
</dbReference>
<keyword evidence="6" id="KW-0614">Plasmid</keyword>
<dbReference type="HOGENOM" id="CLU_933507_0_0_0"/>
<dbReference type="NCBIfam" id="TIGR00180">
    <property type="entry name" value="parB_part"/>
    <property type="match status" value="1"/>
</dbReference>
<dbReference type="SUPFAM" id="SSF110849">
    <property type="entry name" value="ParB/Sulfiredoxin"/>
    <property type="match status" value="1"/>
</dbReference>
<evidence type="ECO:0000256" key="2">
    <source>
        <dbReference type="ARBA" id="ARBA00022829"/>
    </source>
</evidence>
<keyword evidence="7" id="KW-1185">Reference proteome</keyword>
<dbReference type="GO" id="GO:0045881">
    <property type="term" value="P:positive regulation of sporulation resulting in formation of a cellular spore"/>
    <property type="evidence" value="ECO:0007669"/>
    <property type="project" value="TreeGrafter"/>
</dbReference>
<dbReference type="InterPro" id="IPR050336">
    <property type="entry name" value="Chromosome_partition/occlusion"/>
</dbReference>
<proteinExistence type="inferred from homology"/>
<dbReference type="SUPFAM" id="SSF109709">
    <property type="entry name" value="KorB DNA-binding domain-like"/>
    <property type="match status" value="1"/>
</dbReference>
<dbReference type="SMART" id="SM00470">
    <property type="entry name" value="ParB"/>
    <property type="match status" value="1"/>
</dbReference>
<accession>L0DRM7</accession>
<evidence type="ECO:0000256" key="3">
    <source>
        <dbReference type="ARBA" id="ARBA00023125"/>
    </source>
</evidence>
<evidence type="ECO:0000259" key="5">
    <source>
        <dbReference type="SMART" id="SM00470"/>
    </source>
</evidence>
<dbReference type="PANTHER" id="PTHR33375">
    <property type="entry name" value="CHROMOSOME-PARTITIONING PROTEIN PARB-RELATED"/>
    <property type="match status" value="1"/>
</dbReference>
<evidence type="ECO:0000256" key="1">
    <source>
        <dbReference type="ARBA" id="ARBA00006295"/>
    </source>
</evidence>
<keyword evidence="3" id="KW-0238">DNA-binding</keyword>
<gene>
    <name evidence="6" type="ordered locus">Sinac_7619</name>
</gene>
<dbReference type="FunFam" id="3.90.1530.30:FF:000001">
    <property type="entry name" value="Chromosome partitioning protein ParB"/>
    <property type="match status" value="1"/>
</dbReference>
<evidence type="ECO:0000256" key="4">
    <source>
        <dbReference type="SAM" id="MobiDB-lite"/>
    </source>
</evidence>
<dbReference type="PANTHER" id="PTHR33375:SF1">
    <property type="entry name" value="CHROMOSOME-PARTITIONING PROTEIN PARB-RELATED"/>
    <property type="match status" value="1"/>
</dbReference>
<dbReference type="GO" id="GO:0003677">
    <property type="term" value="F:DNA binding"/>
    <property type="evidence" value="ECO:0007669"/>
    <property type="project" value="UniProtKB-KW"/>
</dbReference>